<evidence type="ECO:0000313" key="3">
    <source>
        <dbReference type="Proteomes" id="UP000800040"/>
    </source>
</evidence>
<dbReference type="Gene3D" id="2.60.120.200">
    <property type="match status" value="1"/>
</dbReference>
<dbReference type="InterPro" id="IPR009784">
    <property type="entry name" value="DUF1349"/>
</dbReference>
<feature type="region of interest" description="Disordered" evidence="1">
    <location>
        <begin position="118"/>
        <end position="144"/>
    </location>
</feature>
<evidence type="ECO:0000313" key="2">
    <source>
        <dbReference type="EMBL" id="KAF1832090.1"/>
    </source>
</evidence>
<dbReference type="AlphaFoldDB" id="A0A6A5K6V3"/>
<dbReference type="Proteomes" id="UP000800040">
    <property type="component" value="Unassembled WGS sequence"/>
</dbReference>
<feature type="non-terminal residue" evidence="2">
    <location>
        <position position="1"/>
    </location>
</feature>
<proteinExistence type="predicted"/>
<feature type="compositionally biased region" description="Basic and acidic residues" evidence="1">
    <location>
        <begin position="134"/>
        <end position="144"/>
    </location>
</feature>
<gene>
    <name evidence="2" type="ORF">BDW02DRAFT_458930</name>
</gene>
<organism evidence="2 3">
    <name type="scientific">Decorospora gaudefroyi</name>
    <dbReference type="NCBI Taxonomy" id="184978"/>
    <lineage>
        <taxon>Eukaryota</taxon>
        <taxon>Fungi</taxon>
        <taxon>Dikarya</taxon>
        <taxon>Ascomycota</taxon>
        <taxon>Pezizomycotina</taxon>
        <taxon>Dothideomycetes</taxon>
        <taxon>Pleosporomycetidae</taxon>
        <taxon>Pleosporales</taxon>
        <taxon>Pleosporineae</taxon>
        <taxon>Pleosporaceae</taxon>
        <taxon>Decorospora</taxon>
    </lineage>
</organism>
<name>A0A6A5K6V3_9PLEO</name>
<protein>
    <submittedName>
        <fullName evidence="2">Uncharacterized protein</fullName>
    </submittedName>
</protein>
<dbReference type="Pfam" id="PF07081">
    <property type="entry name" value="DUF1349"/>
    <property type="match status" value="1"/>
</dbReference>
<evidence type="ECO:0000256" key="1">
    <source>
        <dbReference type="SAM" id="MobiDB-lite"/>
    </source>
</evidence>
<sequence length="224" mass="24741">TTTTKLPPFHLSAPPETDIWRKPPSHNTFNAPTHPPHPDTSPLPTFQRAKISFALPPAAQLRQYDQAGLLLHLTKPDHQSKWIKSGIEFYHGKPYVATVGCDAWADWSLMPMPADSLDETDTGTAAGGAGGHDSNGRPRATIEAKRERDALGKSLWIYYIVKDGEGREVQRLPIREVNWVFAEEEGWAVGVAGYVCRPTKLGGSETEDDGEVLEVEFEDGLEIE</sequence>
<accession>A0A6A5K6V3</accession>
<reference evidence="2" key="1">
    <citation type="submission" date="2020-01" db="EMBL/GenBank/DDBJ databases">
        <authorList>
            <consortium name="DOE Joint Genome Institute"/>
            <person name="Haridas S."/>
            <person name="Albert R."/>
            <person name="Binder M."/>
            <person name="Bloem J."/>
            <person name="Labutti K."/>
            <person name="Salamov A."/>
            <person name="Andreopoulos B."/>
            <person name="Baker S.E."/>
            <person name="Barry K."/>
            <person name="Bills G."/>
            <person name="Bluhm B.H."/>
            <person name="Cannon C."/>
            <person name="Castanera R."/>
            <person name="Culley D.E."/>
            <person name="Daum C."/>
            <person name="Ezra D."/>
            <person name="Gonzalez J.B."/>
            <person name="Henrissat B."/>
            <person name="Kuo A."/>
            <person name="Liang C."/>
            <person name="Lipzen A."/>
            <person name="Lutzoni F."/>
            <person name="Magnuson J."/>
            <person name="Mondo S."/>
            <person name="Nolan M."/>
            <person name="Ohm R."/>
            <person name="Pangilinan J."/>
            <person name="Park H.-J."/>
            <person name="Ramirez L."/>
            <person name="Alfaro M."/>
            <person name="Sun H."/>
            <person name="Tritt A."/>
            <person name="Yoshinaga Y."/>
            <person name="Zwiers L.-H."/>
            <person name="Turgeon B.G."/>
            <person name="Goodwin S.B."/>
            <person name="Spatafora J.W."/>
            <person name="Crous P.W."/>
            <person name="Grigoriev I.V."/>
        </authorList>
    </citation>
    <scope>NUCLEOTIDE SEQUENCE</scope>
    <source>
        <strain evidence="2">P77</strain>
    </source>
</reference>
<feature type="non-terminal residue" evidence="2">
    <location>
        <position position="224"/>
    </location>
</feature>
<dbReference type="PANTHER" id="PTHR35332">
    <property type="entry name" value="REGULATION OF ENOLASE PROTEIN 1"/>
    <property type="match status" value="1"/>
</dbReference>
<feature type="region of interest" description="Disordered" evidence="1">
    <location>
        <begin position="1"/>
        <end position="44"/>
    </location>
</feature>
<dbReference type="OrthoDB" id="42525at2759"/>
<keyword evidence="3" id="KW-1185">Reference proteome</keyword>
<dbReference type="PANTHER" id="PTHR35332:SF2">
    <property type="entry name" value="REGULATION OF ENOLASE PROTEIN 1"/>
    <property type="match status" value="1"/>
</dbReference>
<dbReference type="EMBL" id="ML975347">
    <property type="protein sequence ID" value="KAF1832090.1"/>
    <property type="molecule type" value="Genomic_DNA"/>
</dbReference>